<dbReference type="Pfam" id="PF13765">
    <property type="entry name" value="PRY"/>
    <property type="match status" value="1"/>
</dbReference>
<reference evidence="9" key="3">
    <citation type="submission" date="2025-09" db="UniProtKB">
        <authorList>
            <consortium name="Ensembl"/>
        </authorList>
    </citation>
    <scope>IDENTIFICATION</scope>
    <source>
        <strain evidence="9">Glennie</strain>
    </source>
</reference>
<dbReference type="InterPro" id="IPR050143">
    <property type="entry name" value="TRIM/RBCC"/>
</dbReference>
<evidence type="ECO:0000256" key="2">
    <source>
        <dbReference type="ARBA" id="ARBA00022771"/>
    </source>
</evidence>
<dbReference type="InterPro" id="IPR017907">
    <property type="entry name" value="Znf_RING_CS"/>
</dbReference>
<dbReference type="GeneTree" id="ENSGT00940000154126"/>
<dbReference type="InterPro" id="IPR013320">
    <property type="entry name" value="ConA-like_dom_sf"/>
</dbReference>
<dbReference type="InterPro" id="IPR000315">
    <property type="entry name" value="Znf_B-box"/>
</dbReference>
<dbReference type="PROSITE" id="PS50089">
    <property type="entry name" value="ZF_RING_2"/>
    <property type="match status" value="1"/>
</dbReference>
<dbReference type="Gene3D" id="2.60.120.920">
    <property type="match status" value="1"/>
</dbReference>
<evidence type="ECO:0000313" key="9">
    <source>
        <dbReference type="Ensembl" id="ENSOANP00000030456.2"/>
    </source>
</evidence>
<dbReference type="InterPro" id="IPR003879">
    <property type="entry name" value="Butyrophylin_SPRY"/>
</dbReference>
<name>K7EA99_ORNAN</name>
<dbReference type="eggNOG" id="KOG2177">
    <property type="taxonomic scope" value="Eukaryota"/>
</dbReference>
<protein>
    <submittedName>
        <fullName evidence="9">Uncharacterized protein</fullName>
    </submittedName>
</protein>
<dbReference type="SUPFAM" id="SSF57850">
    <property type="entry name" value="RING/U-box"/>
    <property type="match status" value="1"/>
</dbReference>
<dbReference type="InterPro" id="IPR043136">
    <property type="entry name" value="B30.2/SPRY_sf"/>
</dbReference>
<dbReference type="InterPro" id="IPR001870">
    <property type="entry name" value="B30.2/SPRY"/>
</dbReference>
<dbReference type="InterPro" id="IPR006574">
    <property type="entry name" value="PRY"/>
</dbReference>
<dbReference type="AlphaFoldDB" id="K7EA99"/>
<dbReference type="SMART" id="SM00449">
    <property type="entry name" value="SPRY"/>
    <property type="match status" value="1"/>
</dbReference>
<dbReference type="Pfam" id="PF00643">
    <property type="entry name" value="zf-B_box"/>
    <property type="match status" value="1"/>
</dbReference>
<dbReference type="FunCoup" id="K7EA99">
    <property type="interactions" value="2"/>
</dbReference>
<dbReference type="SUPFAM" id="SSF57845">
    <property type="entry name" value="B-box zinc-binding domain"/>
    <property type="match status" value="1"/>
</dbReference>
<dbReference type="SMART" id="SM00336">
    <property type="entry name" value="BBOX"/>
    <property type="match status" value="1"/>
</dbReference>
<keyword evidence="1" id="KW-0479">Metal-binding</keyword>
<dbReference type="Gene3D" id="3.30.160.60">
    <property type="entry name" value="Classic Zinc Finger"/>
    <property type="match status" value="1"/>
</dbReference>
<evidence type="ECO:0000259" key="6">
    <source>
        <dbReference type="PROSITE" id="PS50089"/>
    </source>
</evidence>
<reference evidence="9 10" key="1">
    <citation type="journal article" date="2008" name="Nature">
        <title>Genome analysis of the platypus reveals unique signatures of evolution.</title>
        <authorList>
            <person name="Warren W.C."/>
            <person name="Hillier L.W."/>
            <person name="Marshall Graves J.A."/>
            <person name="Birney E."/>
            <person name="Ponting C.P."/>
            <person name="Grutzner F."/>
            <person name="Belov K."/>
            <person name="Miller W."/>
            <person name="Clarke L."/>
            <person name="Chinwalla A.T."/>
            <person name="Yang S.P."/>
            <person name="Heger A."/>
            <person name="Locke D.P."/>
            <person name="Miethke P."/>
            <person name="Waters P.D."/>
            <person name="Veyrunes F."/>
            <person name="Fulton L."/>
            <person name="Fulton B."/>
            <person name="Graves T."/>
            <person name="Wallis J."/>
            <person name="Puente X.S."/>
            <person name="Lopez-Otin C."/>
            <person name="Ordonez G.R."/>
            <person name="Eichler E.E."/>
            <person name="Chen L."/>
            <person name="Cheng Z."/>
            <person name="Deakin J.E."/>
            <person name="Alsop A."/>
            <person name="Thompson K."/>
            <person name="Kirby P."/>
            <person name="Papenfuss A.T."/>
            <person name="Wakefield M.J."/>
            <person name="Olender T."/>
            <person name="Lancet D."/>
            <person name="Huttley G.A."/>
            <person name="Smit A.F."/>
            <person name="Pask A."/>
            <person name="Temple-Smith P."/>
            <person name="Batzer M.A."/>
            <person name="Walker J.A."/>
            <person name="Konkel M.K."/>
            <person name="Harris R.S."/>
            <person name="Whittington C.M."/>
            <person name="Wong E.S."/>
            <person name="Gemmell N.J."/>
            <person name="Buschiazzo E."/>
            <person name="Vargas Jentzsch I.M."/>
            <person name="Merkel A."/>
            <person name="Schmitz J."/>
            <person name="Zemann A."/>
            <person name="Churakov G."/>
            <person name="Kriegs J.O."/>
            <person name="Brosius J."/>
            <person name="Murchison E.P."/>
            <person name="Sachidanandam R."/>
            <person name="Smith C."/>
            <person name="Hannon G.J."/>
            <person name="Tsend-Ayush E."/>
            <person name="McMillan D."/>
            <person name="Attenborough R."/>
            <person name="Rens W."/>
            <person name="Ferguson-Smith M."/>
            <person name="Lefevre C.M."/>
            <person name="Sharp J.A."/>
            <person name="Nicholas K.R."/>
            <person name="Ray D.A."/>
            <person name="Kube M."/>
            <person name="Reinhardt R."/>
            <person name="Pringle T.H."/>
            <person name="Taylor J."/>
            <person name="Jones R.C."/>
            <person name="Nixon B."/>
            <person name="Dacheux J.L."/>
            <person name="Niwa H."/>
            <person name="Sekita Y."/>
            <person name="Huang X."/>
            <person name="Stark A."/>
            <person name="Kheradpour P."/>
            <person name="Kellis M."/>
            <person name="Flicek P."/>
            <person name="Chen Y."/>
            <person name="Webber C."/>
            <person name="Hardison R."/>
            <person name="Nelson J."/>
            <person name="Hallsworth-Pepin K."/>
            <person name="Delehaunty K."/>
            <person name="Markovic C."/>
            <person name="Minx P."/>
            <person name="Feng Y."/>
            <person name="Kremitzki C."/>
            <person name="Mitreva M."/>
            <person name="Glasscock J."/>
            <person name="Wylie T."/>
            <person name="Wohldmann P."/>
            <person name="Thiru P."/>
            <person name="Nhan M.N."/>
            <person name="Pohl C.S."/>
            <person name="Smith S.M."/>
            <person name="Hou S."/>
            <person name="Nefedov M."/>
            <person name="de Jong P.J."/>
            <person name="Renfree M.B."/>
            <person name="Mardis E.R."/>
            <person name="Wilson R.K."/>
        </authorList>
    </citation>
    <scope>NUCLEOTIDE SEQUENCE [LARGE SCALE GENOMIC DNA]</scope>
    <source>
        <strain evidence="9 10">Glennie</strain>
    </source>
</reference>
<keyword evidence="10" id="KW-1185">Reference proteome</keyword>
<dbReference type="Ensembl" id="ENSOANT00000039694.2">
    <property type="protein sequence ID" value="ENSOANP00000030456.2"/>
    <property type="gene ID" value="ENSOANG00000030948.2"/>
</dbReference>
<dbReference type="SMART" id="SM00589">
    <property type="entry name" value="PRY"/>
    <property type="match status" value="1"/>
</dbReference>
<dbReference type="PANTHER" id="PTHR24103">
    <property type="entry name" value="E3 UBIQUITIN-PROTEIN LIGASE TRIM"/>
    <property type="match status" value="1"/>
</dbReference>
<sequence>MDLANDLQEELTCSVCMDYFIDPVTISCGHSFCHLCLLKCWEDTQTCFSCPECRGGCELKDFQINLRLKKLAIIGKQLRPRLLKNSIGGGLCGWHQQDLKLFCQQDGSPICMSCFNSEAHRHHSVYPIEDSADFYRGTFQELLNHLWQEMEQVQALLSEEREKIRTWKEEIQIWRQNIVIEFEKMHQFLDEEEEKQLEKLEEEEVANQQKLLQNEERLSQQSHNLQLLITEMEEKCQGEDMTLLQDVRGMLFRSSAMLQQWPEACSLKLSVCSVPGIREMLSRYAVDVTLDPNTASPYVIVSQDRRSVRIAETPPDVPNHQNRFDNCTSVLGSQAFTTGRHYWEVEVGDKPEWEVAVSYEFRGQKHRMRFLQEEAFSLFSTHSGNGDGPCVTFPGSRVPVRRVGVFLDYEAGILSFYNVTESYLIYSFLPTRFFGPVRPIFSPCLRYGQHDQEPITICPVNNIIL</sequence>
<dbReference type="Pfam" id="PF00622">
    <property type="entry name" value="SPRY"/>
    <property type="match status" value="1"/>
</dbReference>
<dbReference type="GO" id="GO:0045087">
    <property type="term" value="P:innate immune response"/>
    <property type="evidence" value="ECO:0000318"/>
    <property type="project" value="GO_Central"/>
</dbReference>
<dbReference type="GO" id="GO:0061630">
    <property type="term" value="F:ubiquitin protein ligase activity"/>
    <property type="evidence" value="ECO:0000318"/>
    <property type="project" value="GO_Central"/>
</dbReference>
<keyword evidence="3" id="KW-0862">Zinc</keyword>
<keyword evidence="2 4" id="KW-0863">Zinc-finger</keyword>
<evidence type="ECO:0000256" key="5">
    <source>
        <dbReference type="SAM" id="Coils"/>
    </source>
</evidence>
<dbReference type="InterPro" id="IPR013083">
    <property type="entry name" value="Znf_RING/FYVE/PHD"/>
</dbReference>
<organism evidence="9 10">
    <name type="scientific">Ornithorhynchus anatinus</name>
    <name type="common">Duckbill platypus</name>
    <dbReference type="NCBI Taxonomy" id="9258"/>
    <lineage>
        <taxon>Eukaryota</taxon>
        <taxon>Metazoa</taxon>
        <taxon>Chordata</taxon>
        <taxon>Craniata</taxon>
        <taxon>Vertebrata</taxon>
        <taxon>Euteleostomi</taxon>
        <taxon>Mammalia</taxon>
        <taxon>Monotremata</taxon>
        <taxon>Ornithorhynchidae</taxon>
        <taxon>Ornithorhynchus</taxon>
    </lineage>
</organism>
<dbReference type="CDD" id="cd13733">
    <property type="entry name" value="SPRY_PRY_C-I_1"/>
    <property type="match status" value="1"/>
</dbReference>
<dbReference type="HOGENOM" id="CLU_013137_7_4_1"/>
<dbReference type="GO" id="GO:0005737">
    <property type="term" value="C:cytoplasm"/>
    <property type="evidence" value="ECO:0000318"/>
    <property type="project" value="GO_Central"/>
</dbReference>
<proteinExistence type="predicted"/>
<dbReference type="Pfam" id="PF15227">
    <property type="entry name" value="zf-C3HC4_4"/>
    <property type="match status" value="1"/>
</dbReference>
<feature type="domain" description="RING-type" evidence="6">
    <location>
        <begin position="13"/>
        <end position="54"/>
    </location>
</feature>
<reference evidence="9" key="2">
    <citation type="submission" date="2025-08" db="UniProtKB">
        <authorList>
            <consortium name="Ensembl"/>
        </authorList>
    </citation>
    <scope>IDENTIFICATION</scope>
    <source>
        <strain evidence="9">Glennie</strain>
    </source>
</reference>
<dbReference type="Proteomes" id="UP000002279">
    <property type="component" value="Chromosome X2"/>
</dbReference>
<keyword evidence="5" id="KW-0175">Coiled coil</keyword>
<dbReference type="SMART" id="SM00184">
    <property type="entry name" value="RING"/>
    <property type="match status" value="1"/>
</dbReference>
<feature type="domain" description="B30.2/SPRY" evidence="8">
    <location>
        <begin position="268"/>
        <end position="464"/>
    </location>
</feature>
<dbReference type="FunFam" id="2.60.120.920:FF:000004">
    <property type="entry name" value="Butyrophilin subfamily 1 member A1"/>
    <property type="match status" value="1"/>
</dbReference>
<evidence type="ECO:0000256" key="1">
    <source>
        <dbReference type="ARBA" id="ARBA00022723"/>
    </source>
</evidence>
<dbReference type="Gene3D" id="3.30.40.10">
    <property type="entry name" value="Zinc/RING finger domain, C3HC4 (zinc finger)"/>
    <property type="match status" value="1"/>
</dbReference>
<dbReference type="STRING" id="9258.ENSOANP00000030456"/>
<dbReference type="PROSITE" id="PS50119">
    <property type="entry name" value="ZF_BBOX"/>
    <property type="match status" value="1"/>
</dbReference>
<evidence type="ECO:0000259" key="7">
    <source>
        <dbReference type="PROSITE" id="PS50119"/>
    </source>
</evidence>
<dbReference type="CDD" id="cd16594">
    <property type="entry name" value="RING-HC_TRIM7-like_C-IV"/>
    <property type="match status" value="1"/>
</dbReference>
<dbReference type="PROSITE" id="PS00518">
    <property type="entry name" value="ZF_RING_1"/>
    <property type="match status" value="1"/>
</dbReference>
<dbReference type="SUPFAM" id="SSF49899">
    <property type="entry name" value="Concanavalin A-like lectins/glucanases"/>
    <property type="match status" value="1"/>
</dbReference>
<evidence type="ECO:0000256" key="3">
    <source>
        <dbReference type="ARBA" id="ARBA00022833"/>
    </source>
</evidence>
<feature type="coiled-coil region" evidence="5">
    <location>
        <begin position="150"/>
        <end position="235"/>
    </location>
</feature>
<feature type="domain" description="B box-type" evidence="7">
    <location>
        <begin position="91"/>
        <end position="128"/>
    </location>
</feature>
<dbReference type="Bgee" id="ENSOANG00000030948">
    <property type="expression patterns" value="Expressed in cerebellum"/>
</dbReference>
<dbReference type="InParanoid" id="K7EA99"/>
<accession>K7EA99</accession>
<evidence type="ECO:0000259" key="8">
    <source>
        <dbReference type="PROSITE" id="PS50188"/>
    </source>
</evidence>
<dbReference type="OMA" id="CFNSEAH"/>
<dbReference type="InterPro" id="IPR001841">
    <property type="entry name" value="Znf_RING"/>
</dbReference>
<evidence type="ECO:0000313" key="10">
    <source>
        <dbReference type="Proteomes" id="UP000002279"/>
    </source>
</evidence>
<dbReference type="PRINTS" id="PR01407">
    <property type="entry name" value="BUTYPHLNCDUF"/>
</dbReference>
<dbReference type="InterPro" id="IPR003877">
    <property type="entry name" value="SPRY_dom"/>
</dbReference>
<dbReference type="GO" id="GO:0008270">
    <property type="term" value="F:zinc ion binding"/>
    <property type="evidence" value="ECO:0007669"/>
    <property type="project" value="UniProtKB-KW"/>
</dbReference>
<evidence type="ECO:0000256" key="4">
    <source>
        <dbReference type="PROSITE-ProRule" id="PRU00024"/>
    </source>
</evidence>
<dbReference type="PROSITE" id="PS50188">
    <property type="entry name" value="B302_SPRY"/>
    <property type="match status" value="1"/>
</dbReference>